<proteinExistence type="inferred from homology"/>
<comment type="similarity">
    <text evidence="1">Belongs to the glycosyl hydrolase 63 family.</text>
</comment>
<dbReference type="EMBL" id="JADOUF010000001">
    <property type="protein sequence ID" value="MBG6137366.1"/>
    <property type="molecule type" value="Genomic_DNA"/>
</dbReference>
<evidence type="ECO:0000256" key="2">
    <source>
        <dbReference type="ARBA" id="ARBA00022801"/>
    </source>
</evidence>
<dbReference type="PANTHER" id="PTHR10412">
    <property type="entry name" value="MANNOSYL-OLIGOSACCHARIDE GLUCOSIDASE"/>
    <property type="match status" value="1"/>
</dbReference>
<dbReference type="GO" id="GO:0006487">
    <property type="term" value="P:protein N-linked glycosylation"/>
    <property type="evidence" value="ECO:0007669"/>
    <property type="project" value="TreeGrafter"/>
</dbReference>
<dbReference type="AlphaFoldDB" id="A0A8J7GGB2"/>
<dbReference type="Gene3D" id="1.50.10.10">
    <property type="match status" value="1"/>
</dbReference>
<evidence type="ECO:0000259" key="5">
    <source>
        <dbReference type="Pfam" id="PF22422"/>
    </source>
</evidence>
<keyword evidence="6" id="KW-0413">Isomerase</keyword>
<dbReference type="Pfam" id="PF22422">
    <property type="entry name" value="MGH1-like_GH"/>
    <property type="match status" value="1"/>
</dbReference>
<dbReference type="GO" id="GO:0009311">
    <property type="term" value="P:oligosaccharide metabolic process"/>
    <property type="evidence" value="ECO:0007669"/>
    <property type="project" value="InterPro"/>
</dbReference>
<dbReference type="RefSeq" id="WP_197004243.1">
    <property type="nucleotide sequence ID" value="NZ_BONS01000020.1"/>
</dbReference>
<evidence type="ECO:0000313" key="7">
    <source>
        <dbReference type="Proteomes" id="UP000622552"/>
    </source>
</evidence>
<evidence type="ECO:0000256" key="1">
    <source>
        <dbReference type="ARBA" id="ARBA00010833"/>
    </source>
</evidence>
<dbReference type="PANTHER" id="PTHR10412:SF11">
    <property type="entry name" value="MANNOSYL-OLIGOSACCHARIDE GLUCOSIDASE"/>
    <property type="match status" value="1"/>
</dbReference>
<dbReference type="InterPro" id="IPR004888">
    <property type="entry name" value="Glycoside_hydrolase_63"/>
</dbReference>
<keyword evidence="2" id="KW-0378">Hydrolase</keyword>
<feature type="domain" description="Mannosylglycerate hydrolase MGH1-like glycoside hydrolase" evidence="5">
    <location>
        <begin position="293"/>
        <end position="626"/>
    </location>
</feature>
<comment type="caution">
    <text evidence="6">The sequence shown here is derived from an EMBL/GenBank/DDBJ whole genome shotgun (WGS) entry which is preliminary data.</text>
</comment>
<dbReference type="Gene3D" id="2.70.98.50">
    <property type="entry name" value="putative glycoside hydrolase family protein from bacillus halodurans"/>
    <property type="match status" value="1"/>
</dbReference>
<evidence type="ECO:0000256" key="3">
    <source>
        <dbReference type="ARBA" id="ARBA00023295"/>
    </source>
</evidence>
<accession>A0A8J7GGB2</accession>
<feature type="domain" description="Glucosidase YgjK N-terminal" evidence="4">
    <location>
        <begin position="21"/>
        <end position="225"/>
    </location>
</feature>
<gene>
    <name evidence="6" type="ORF">IW245_003560</name>
</gene>
<evidence type="ECO:0000259" key="4">
    <source>
        <dbReference type="Pfam" id="PF21152"/>
    </source>
</evidence>
<dbReference type="GO" id="GO:0016853">
    <property type="term" value="F:isomerase activity"/>
    <property type="evidence" value="ECO:0007669"/>
    <property type="project" value="UniProtKB-KW"/>
</dbReference>
<dbReference type="GO" id="GO:0004573">
    <property type="term" value="F:Glc3Man9GlcNAc2 oligosaccharide glucosidase activity"/>
    <property type="evidence" value="ECO:0007669"/>
    <property type="project" value="InterPro"/>
</dbReference>
<dbReference type="InterPro" id="IPR012341">
    <property type="entry name" value="6hp_glycosidase-like_sf"/>
</dbReference>
<dbReference type="InterPro" id="IPR048450">
    <property type="entry name" value="YgjK_N"/>
</dbReference>
<keyword evidence="3" id="KW-0326">Glycosidase</keyword>
<evidence type="ECO:0000313" key="6">
    <source>
        <dbReference type="EMBL" id="MBG6137366.1"/>
    </source>
</evidence>
<reference evidence="6" key="1">
    <citation type="submission" date="2020-11" db="EMBL/GenBank/DDBJ databases">
        <title>Sequencing the genomes of 1000 actinobacteria strains.</title>
        <authorList>
            <person name="Klenk H.-P."/>
        </authorList>
    </citation>
    <scope>NUCLEOTIDE SEQUENCE</scope>
    <source>
        <strain evidence="6">DSM 45356</strain>
    </source>
</reference>
<protein>
    <submittedName>
        <fullName evidence="6">Putative isomerase</fullName>
    </submittedName>
</protein>
<dbReference type="Proteomes" id="UP000622552">
    <property type="component" value="Unassembled WGS sequence"/>
</dbReference>
<dbReference type="SUPFAM" id="SSF48208">
    <property type="entry name" value="Six-hairpin glycosidases"/>
    <property type="match status" value="1"/>
</dbReference>
<dbReference type="Pfam" id="PF21152">
    <property type="entry name" value="YgjK_N"/>
    <property type="match status" value="1"/>
</dbReference>
<name>A0A8J7GGB2_9ACTN</name>
<keyword evidence="7" id="KW-1185">Reference proteome</keyword>
<sequence>MDEFANVLDLVGVPERARPADHNPLTVFADLGAWHGYALPDAGHAGGFTGPLYVAEEYPWWLATVFSRLGLTDLDTGEPVDLVLESADALPGRLRQVCVGAGLTVTLGLWYTSHRGATVEARVRHDGDGARRLAVSWTGALLPHGYAPTLRATATGVEAVFREVRDRQAFLSTADARFEVTHDAPVISVVTGDSYRTDRVAPLVVTGEARLTWQESYTFTAAERDRLAAVRAEPPDARWARYLARALDGVAPDRRRLAAKAVSTLVTNWRSPAGALRRDGVTPSLSSAAHNGFWSWDSWKHAAGVATFDPALAASVIESVFDHQRDDGMVPDAVFYNRDGANWNERNTKPPLAAWAVWQVYHAGRDLAFLRRLYPRLVAYHRWWYDARDRLGSGVCAYGATLDPANDTDKAVAEAATWESGMDNAPRFDDVTVLPARAGFTLEQQSVCLNAYLAAEKDHLTLIARAVGSADTFPSKHVAGYVRDRMYDPATGWFYDTVDGEPLVGRGKGIEGVIPLWAGIATLPQTVAVRAALLDPGRFGTPVPCPTVSADSASFAPDRRWRGPVWLDQVAFAVEGLRRAGFSGEAGALTERLFAHADGLAGDAPLHENYHPLTGARQGVPNFSWSAAAVLLLLRG</sequence>
<dbReference type="InterPro" id="IPR008928">
    <property type="entry name" value="6-hairpin_glycosidase_sf"/>
</dbReference>
<organism evidence="6 7">
    <name type="scientific">Longispora fulva</name>
    <dbReference type="NCBI Taxonomy" id="619741"/>
    <lineage>
        <taxon>Bacteria</taxon>
        <taxon>Bacillati</taxon>
        <taxon>Actinomycetota</taxon>
        <taxon>Actinomycetes</taxon>
        <taxon>Micromonosporales</taxon>
        <taxon>Micromonosporaceae</taxon>
        <taxon>Longispora</taxon>
    </lineage>
</organism>
<dbReference type="InterPro" id="IPR054491">
    <property type="entry name" value="MGH1-like_GH"/>
</dbReference>